<sequence length="282" mass="32213">MRCNCLAIMLVLTLLLYGTFSSAESIDTSTWVGSNYTPAFCVNQVQMWHEFKPEVIDRELAAAKKYFGLNTLRVFLHNIPYNAEREAFLERIEQFLVICDRHGIKPGFVFFDDCWQHSGITLTQKPPVDGLIGGNWAACPQDVERTDENLPKFKAYVQDVIRAHRTDDRVLWWEIFNEPNMGLPYTVKLRKLGYQSAKELEPIQPVINCWDDSPETDLVDAHNYSANFAGWDRQADLNPSKGAIFTEAGARWYAGKGTSHGEPVEIIMPERSRLKRVFFAAS</sequence>
<proteinExistence type="predicted"/>
<evidence type="ECO:0008006" key="2">
    <source>
        <dbReference type="Google" id="ProtNLM"/>
    </source>
</evidence>
<dbReference type="SUPFAM" id="SSF51445">
    <property type="entry name" value="(Trans)glycosidases"/>
    <property type="match status" value="1"/>
</dbReference>
<protein>
    <recommendedName>
        <fullName evidence="2">Glycoside hydrolase family 5 domain-containing protein</fullName>
    </recommendedName>
</protein>
<organism evidence="1">
    <name type="scientific">marine sediment metagenome</name>
    <dbReference type="NCBI Taxonomy" id="412755"/>
    <lineage>
        <taxon>unclassified sequences</taxon>
        <taxon>metagenomes</taxon>
        <taxon>ecological metagenomes</taxon>
    </lineage>
</organism>
<dbReference type="AlphaFoldDB" id="A0A0F9G222"/>
<evidence type="ECO:0000313" key="1">
    <source>
        <dbReference type="EMBL" id="KKL63605.1"/>
    </source>
</evidence>
<reference evidence="1" key="1">
    <citation type="journal article" date="2015" name="Nature">
        <title>Complex archaea that bridge the gap between prokaryotes and eukaryotes.</title>
        <authorList>
            <person name="Spang A."/>
            <person name="Saw J.H."/>
            <person name="Jorgensen S.L."/>
            <person name="Zaremba-Niedzwiedzka K."/>
            <person name="Martijn J."/>
            <person name="Lind A.E."/>
            <person name="van Eijk R."/>
            <person name="Schleper C."/>
            <person name="Guy L."/>
            <person name="Ettema T.J."/>
        </authorList>
    </citation>
    <scope>NUCLEOTIDE SEQUENCE</scope>
</reference>
<comment type="caution">
    <text evidence="1">The sequence shown here is derived from an EMBL/GenBank/DDBJ whole genome shotgun (WGS) entry which is preliminary data.</text>
</comment>
<gene>
    <name evidence="1" type="ORF">LCGC14_2173430</name>
</gene>
<dbReference type="Gene3D" id="3.20.20.80">
    <property type="entry name" value="Glycosidases"/>
    <property type="match status" value="1"/>
</dbReference>
<name>A0A0F9G222_9ZZZZ</name>
<accession>A0A0F9G222</accession>
<dbReference type="InterPro" id="IPR017853">
    <property type="entry name" value="GH"/>
</dbReference>
<dbReference type="EMBL" id="LAZR01028109">
    <property type="protein sequence ID" value="KKL63605.1"/>
    <property type="molecule type" value="Genomic_DNA"/>
</dbReference>